<name>A0ABP0P7K7_9DINO</name>
<evidence type="ECO:0000259" key="1">
    <source>
        <dbReference type="Pfam" id="PF05050"/>
    </source>
</evidence>
<dbReference type="PANTHER" id="PTHR34203:SF13">
    <property type="entry name" value="EXPRESSED PROTEIN"/>
    <property type="match status" value="1"/>
</dbReference>
<proteinExistence type="predicted"/>
<sequence length="723" mass="80409">MPGHSHRLAHGCPELFRRGFAHGDFCGTLRSRIGSETHCMLHYMMGCALQMWVQGHFRQSALYYEHGLGFLALTKGTLDGSDWPLWTGQVLQNWKTFLAAAFPASAIIAQKRGSGESTFLSVGPPVQANSNWWTTGPRQGSYCPPPGDHLEGLKDQASGEVSVLCAIPVVWPGEETAAEAIVETYGSQCDRLIFFLASPDATTGAQARRVLSGHSSGAEVVDLALYWPDMLRDRADVLAAHGRQGISGANQKDLLLFAYLAREETLPDWVCRVETDSYFSPANFRRFVQGRQLHPEEPFYLGSLAYWHLHFEPRVVFNEQVQCLSRVAVKRLGSTVSKAPWAAEASYARCEVVPGHRGDIMLGLCLAEVGIGPFPDVADRWGREYFLNYQMEDMALHAPYHAYGDTMPDPRRIDSNAAIHWRGKAHIFMPCLEENQFWASPYPISFHDYKDPDKLRYVHEVLMGREQCRECPAGYQLASDFTIWCEPGGLEFADDQLVLDVPAKESMTPELKTRVEQWPDVPLRMLSFSVLGRHPTGFMSSRGRAEIPPRGSCDPRNSENAQQHSVVIDIGMNLGWFTALAAAHGLQVVAVEPSATKVQYMAKTLELNGWGELVQLRHGALADGGGKLFVDEARWWEKRSASREGGDGKTQAEAIRLDDLVLSDTKVCLLKADCRGCETEAFRSGEQLLKAGAIQVVQMEYDNSMASQAALETLQSMSPRPWQ</sequence>
<protein>
    <recommendedName>
        <fullName evidence="1">Methyltransferase FkbM domain-containing protein</fullName>
    </recommendedName>
</protein>
<accession>A0ABP0P7K7</accession>
<gene>
    <name evidence="2" type="ORF">CCMP2556_LOCUS35195</name>
</gene>
<dbReference type="Proteomes" id="UP001642484">
    <property type="component" value="Unassembled WGS sequence"/>
</dbReference>
<dbReference type="InterPro" id="IPR052514">
    <property type="entry name" value="SAM-dependent_MTase"/>
</dbReference>
<keyword evidence="3" id="KW-1185">Reference proteome</keyword>
<dbReference type="Pfam" id="PF05050">
    <property type="entry name" value="Methyltransf_21"/>
    <property type="match status" value="1"/>
</dbReference>
<dbReference type="InterPro" id="IPR006342">
    <property type="entry name" value="FkbM_mtfrase"/>
</dbReference>
<evidence type="ECO:0000313" key="3">
    <source>
        <dbReference type="Proteomes" id="UP001642484"/>
    </source>
</evidence>
<dbReference type="PANTHER" id="PTHR34203">
    <property type="entry name" value="METHYLTRANSFERASE, FKBM FAMILY PROTEIN"/>
    <property type="match status" value="1"/>
</dbReference>
<organism evidence="2 3">
    <name type="scientific">Durusdinium trenchii</name>
    <dbReference type="NCBI Taxonomy" id="1381693"/>
    <lineage>
        <taxon>Eukaryota</taxon>
        <taxon>Sar</taxon>
        <taxon>Alveolata</taxon>
        <taxon>Dinophyceae</taxon>
        <taxon>Suessiales</taxon>
        <taxon>Symbiodiniaceae</taxon>
        <taxon>Durusdinium</taxon>
    </lineage>
</organism>
<dbReference type="Gene3D" id="3.90.550.50">
    <property type="match status" value="1"/>
</dbReference>
<dbReference type="SUPFAM" id="SSF53335">
    <property type="entry name" value="S-adenosyl-L-methionine-dependent methyltransferases"/>
    <property type="match status" value="1"/>
</dbReference>
<feature type="domain" description="Methyltransferase FkbM" evidence="1">
    <location>
        <begin position="569"/>
        <end position="705"/>
    </location>
</feature>
<dbReference type="Gene3D" id="3.40.50.150">
    <property type="entry name" value="Vaccinia Virus protein VP39"/>
    <property type="match status" value="1"/>
</dbReference>
<evidence type="ECO:0000313" key="2">
    <source>
        <dbReference type="EMBL" id="CAK9071598.1"/>
    </source>
</evidence>
<dbReference type="InterPro" id="IPR029063">
    <property type="entry name" value="SAM-dependent_MTases_sf"/>
</dbReference>
<reference evidence="2 3" key="1">
    <citation type="submission" date="2024-02" db="EMBL/GenBank/DDBJ databases">
        <authorList>
            <person name="Chen Y."/>
            <person name="Shah S."/>
            <person name="Dougan E. K."/>
            <person name="Thang M."/>
            <person name="Chan C."/>
        </authorList>
    </citation>
    <scope>NUCLEOTIDE SEQUENCE [LARGE SCALE GENOMIC DNA]</scope>
</reference>
<dbReference type="EMBL" id="CAXAMN010022642">
    <property type="protein sequence ID" value="CAK9071598.1"/>
    <property type="molecule type" value="Genomic_DNA"/>
</dbReference>
<dbReference type="NCBIfam" id="TIGR01444">
    <property type="entry name" value="fkbM_fam"/>
    <property type="match status" value="1"/>
</dbReference>
<comment type="caution">
    <text evidence="2">The sequence shown here is derived from an EMBL/GenBank/DDBJ whole genome shotgun (WGS) entry which is preliminary data.</text>
</comment>